<name>A0ABP0I1V1_9DINO</name>
<dbReference type="EMBL" id="CAXAMM010002281">
    <property type="protein sequence ID" value="CAK8995584.1"/>
    <property type="molecule type" value="Genomic_DNA"/>
</dbReference>
<evidence type="ECO:0000313" key="5">
    <source>
        <dbReference type="EMBL" id="CAK8995419.1"/>
    </source>
</evidence>
<evidence type="ECO:0000256" key="3">
    <source>
        <dbReference type="ARBA" id="ARBA00022801"/>
    </source>
</evidence>
<protein>
    <submittedName>
        <fullName evidence="5">DeSI-like protein At4g17486</fullName>
    </submittedName>
</protein>
<dbReference type="SMART" id="SM01179">
    <property type="entry name" value="DUF862"/>
    <property type="match status" value="1"/>
</dbReference>
<evidence type="ECO:0000313" key="7">
    <source>
        <dbReference type="Proteomes" id="UP001642464"/>
    </source>
</evidence>
<dbReference type="Pfam" id="PF05903">
    <property type="entry name" value="Peptidase_C97"/>
    <property type="match status" value="1"/>
</dbReference>
<evidence type="ECO:0000259" key="4">
    <source>
        <dbReference type="PROSITE" id="PS51858"/>
    </source>
</evidence>
<dbReference type="InterPro" id="IPR042266">
    <property type="entry name" value="PPPDE_sf"/>
</dbReference>
<keyword evidence="2" id="KW-0645">Protease</keyword>
<dbReference type="EMBL" id="CAXAMM010002237">
    <property type="protein sequence ID" value="CAK8995419.1"/>
    <property type="molecule type" value="Genomic_DNA"/>
</dbReference>
<dbReference type="PANTHER" id="PTHR12378">
    <property type="entry name" value="DESUMOYLATING ISOPEPTIDASE"/>
    <property type="match status" value="1"/>
</dbReference>
<feature type="domain" description="PPPDE" evidence="4">
    <location>
        <begin position="453"/>
        <end position="598"/>
    </location>
</feature>
<comment type="similarity">
    <text evidence="1">Belongs to the DeSI family.</text>
</comment>
<accession>A0ABP0I1V1</accession>
<dbReference type="InterPro" id="IPR008580">
    <property type="entry name" value="PPPDE_dom"/>
</dbReference>
<proteinExistence type="inferred from homology"/>
<evidence type="ECO:0000313" key="6">
    <source>
        <dbReference type="EMBL" id="CAK8995584.1"/>
    </source>
</evidence>
<comment type="caution">
    <text evidence="5">The sequence shown here is derived from an EMBL/GenBank/DDBJ whole genome shotgun (WGS) entry which is preliminary data.</text>
</comment>
<dbReference type="Proteomes" id="UP001642464">
    <property type="component" value="Unassembled WGS sequence"/>
</dbReference>
<evidence type="ECO:0000256" key="1">
    <source>
        <dbReference type="ARBA" id="ARBA00008140"/>
    </source>
</evidence>
<keyword evidence="7" id="KW-1185">Reference proteome</keyword>
<organism evidence="5 7">
    <name type="scientific">Durusdinium trenchii</name>
    <dbReference type="NCBI Taxonomy" id="1381693"/>
    <lineage>
        <taxon>Eukaryota</taxon>
        <taxon>Sar</taxon>
        <taxon>Alveolata</taxon>
        <taxon>Dinophyceae</taxon>
        <taxon>Suessiales</taxon>
        <taxon>Symbiodiniaceae</taxon>
        <taxon>Durusdinium</taxon>
    </lineage>
</organism>
<dbReference type="PANTHER" id="PTHR12378:SF9">
    <property type="entry name" value="OS06G0107000 PROTEIN"/>
    <property type="match status" value="1"/>
</dbReference>
<evidence type="ECO:0000256" key="2">
    <source>
        <dbReference type="ARBA" id="ARBA00022670"/>
    </source>
</evidence>
<keyword evidence="3" id="KW-0378">Hydrolase</keyword>
<sequence>MHPAEVALEAWALLSESPLAAPHREFTASLPNLRGDRVQETLRALSESCPLLGKEASLLPLEKSLHRSCREAGEVHFISFWRSLGEVTLEEASQVLSASSSCRTFSSPTAAKRATPPECWVESDFQRCEAAAGLTLPFGPLGRASLEAAPSQAMQQEPCKMPLTPRTCPRTVIQELEDLRDVMMDHFEASKDDNVPMTLFWEAVRSIQSSSDSPEFWRKLSAQMGQAGSDRISISEITTVLLLWLREAAANELPYDELEASGTAVAANASPRPCSEADDLPILAQHLSEALKGTGSLAQEQQAASRCGQDGSVTAGYTSPARRCGHHMRSAVLTLRADMPDMQVQHTLGAHPWMRSALLPRCPPNGASRLEENPCTASLLPVSRQQGGLRGVASQLNEDTLPDVDETCAEQSGWNPETTLERIFARSAMMPISPLPSLEPAMPVGSMEEDVRMPILLHIYDVTQEPKIQRLNKVLANKRMPLKFGGIFHAGVEVDGNEWSYGCTDSWEDPGVTPNIPKMHPDHHYRQTVKMRTTDLSALQVQGILEELMLQYTGPTYDLFRKNCCHFAEDFCQRLGVGCIPAWVHRLARLAARIESILEAAQRIRSPG</sequence>
<dbReference type="Gene3D" id="3.90.1720.30">
    <property type="entry name" value="PPPDE domains"/>
    <property type="match status" value="1"/>
</dbReference>
<reference evidence="5 7" key="1">
    <citation type="submission" date="2024-02" db="EMBL/GenBank/DDBJ databases">
        <authorList>
            <person name="Chen Y."/>
            <person name="Shah S."/>
            <person name="Dougan E. K."/>
            <person name="Thang M."/>
            <person name="Chan C."/>
        </authorList>
    </citation>
    <scope>NUCLEOTIDE SEQUENCE [LARGE SCALE GENOMIC DNA]</scope>
</reference>
<gene>
    <name evidence="5" type="ORF">SCF082_LOCUS4353</name>
    <name evidence="6" type="ORF">SCF082_LOCUS4421</name>
</gene>
<dbReference type="PROSITE" id="PS51858">
    <property type="entry name" value="PPPDE"/>
    <property type="match status" value="1"/>
</dbReference>